<name>A0A6A6PVV8_9PEZI</name>
<dbReference type="RefSeq" id="XP_033590441.1">
    <property type="nucleotide sequence ID" value="XM_033729264.1"/>
</dbReference>
<protein>
    <submittedName>
        <fullName evidence="1">Uncharacterized protein</fullName>
    </submittedName>
</protein>
<proteinExistence type="predicted"/>
<dbReference type="GeneID" id="54470266"/>
<reference evidence="1" key="1">
    <citation type="journal article" date="2020" name="Stud. Mycol.">
        <title>101 Dothideomycetes genomes: a test case for predicting lifestyles and emergence of pathogens.</title>
        <authorList>
            <person name="Haridas S."/>
            <person name="Albert R."/>
            <person name="Binder M."/>
            <person name="Bloem J."/>
            <person name="Labutti K."/>
            <person name="Salamov A."/>
            <person name="Andreopoulos B."/>
            <person name="Baker S."/>
            <person name="Barry K."/>
            <person name="Bills G."/>
            <person name="Bluhm B."/>
            <person name="Cannon C."/>
            <person name="Castanera R."/>
            <person name="Culley D."/>
            <person name="Daum C."/>
            <person name="Ezra D."/>
            <person name="Gonzalez J."/>
            <person name="Henrissat B."/>
            <person name="Kuo A."/>
            <person name="Liang C."/>
            <person name="Lipzen A."/>
            <person name="Lutzoni F."/>
            <person name="Magnuson J."/>
            <person name="Mondo S."/>
            <person name="Nolan M."/>
            <person name="Ohm R."/>
            <person name="Pangilinan J."/>
            <person name="Park H.-J."/>
            <person name="Ramirez L."/>
            <person name="Alfaro M."/>
            <person name="Sun H."/>
            <person name="Tritt A."/>
            <person name="Yoshinaga Y."/>
            <person name="Zwiers L.-H."/>
            <person name="Turgeon B."/>
            <person name="Goodwin S."/>
            <person name="Spatafora J."/>
            <person name="Crous P."/>
            <person name="Grigoriev I."/>
        </authorList>
    </citation>
    <scope>NUCLEOTIDE SEQUENCE</scope>
    <source>
        <strain evidence="1">CBS 113389</strain>
    </source>
</reference>
<dbReference type="AlphaFoldDB" id="A0A6A6PVV8"/>
<sequence length="159" mass="18201">MEMSGRRRMQCRHRILRPPLEPYFVLLRANGYHNLFNRTRATNGLCQHNLTHHLSFHAASTTCSKVLEQRTVLASVLPSVFAPLHPLARRPHSIRQDVIEKGIVPPGQPGVALARLPQIVEILAVRQCQRRLVRRRAIPKLRVRAVRGRAKGHLASRFR</sequence>
<organism evidence="1 2">
    <name type="scientific">Neohortaea acidophila</name>
    <dbReference type="NCBI Taxonomy" id="245834"/>
    <lineage>
        <taxon>Eukaryota</taxon>
        <taxon>Fungi</taxon>
        <taxon>Dikarya</taxon>
        <taxon>Ascomycota</taxon>
        <taxon>Pezizomycotina</taxon>
        <taxon>Dothideomycetes</taxon>
        <taxon>Dothideomycetidae</taxon>
        <taxon>Mycosphaerellales</taxon>
        <taxon>Teratosphaeriaceae</taxon>
        <taxon>Neohortaea</taxon>
    </lineage>
</organism>
<dbReference type="Proteomes" id="UP000799767">
    <property type="component" value="Unassembled WGS sequence"/>
</dbReference>
<accession>A0A6A6PVV8</accession>
<evidence type="ECO:0000313" key="2">
    <source>
        <dbReference type="Proteomes" id="UP000799767"/>
    </source>
</evidence>
<keyword evidence="2" id="KW-1185">Reference proteome</keyword>
<gene>
    <name evidence="1" type="ORF">BDY17DRAFT_117043</name>
</gene>
<evidence type="ECO:0000313" key="1">
    <source>
        <dbReference type="EMBL" id="KAF2483871.1"/>
    </source>
</evidence>
<dbReference type="EMBL" id="MU001634">
    <property type="protein sequence ID" value="KAF2483871.1"/>
    <property type="molecule type" value="Genomic_DNA"/>
</dbReference>